<accession>A0ABU0GIZ5</accession>
<sequence>MRRGFALTGTTAVVVGLVLGAGSAATAMQDVPETGTTGRLVLSSAPYPAQFVLTPGEPAHWRVDARLEDAARAELEVELHSVGALTEHPRGLVLVVRSCDAPWQDGAGAPTCGAGERAVATYAGTSTAGPGAGPRFELDPIAPGAPEHLLVSLAVEDSAAASADETLMGLTNEVGLGLRAVAIDDVPVPSTPPRAPGAPGDGGPPVVAAPADRLPRTGADPVLLALAAAAALALGAGLLGAARRPAPPTPRRG</sequence>
<feature type="region of interest" description="Disordered" evidence="1">
    <location>
        <begin position="187"/>
        <end position="213"/>
    </location>
</feature>
<comment type="caution">
    <text evidence="4">The sequence shown here is derived from an EMBL/GenBank/DDBJ whole genome shotgun (WGS) entry which is preliminary data.</text>
</comment>
<keyword evidence="2" id="KW-0812">Transmembrane</keyword>
<keyword evidence="5" id="KW-1185">Reference proteome</keyword>
<proteinExistence type="predicted"/>
<keyword evidence="3" id="KW-0732">Signal</keyword>
<reference evidence="4 5" key="1">
    <citation type="submission" date="2023-07" db="EMBL/GenBank/DDBJ databases">
        <title>Sequencing the genomes of 1000 actinobacteria strains.</title>
        <authorList>
            <person name="Klenk H.-P."/>
        </authorList>
    </citation>
    <scope>NUCLEOTIDE SEQUENCE [LARGE SCALE GENOMIC DNA]</scope>
    <source>
        <strain evidence="4 5">DSM 14785</strain>
    </source>
</reference>
<feature type="signal peptide" evidence="3">
    <location>
        <begin position="1"/>
        <end position="27"/>
    </location>
</feature>
<dbReference type="RefSeq" id="WP_307416130.1">
    <property type="nucleotide sequence ID" value="NZ_JAUSVM010000001.1"/>
</dbReference>
<name>A0ABU0GIZ5_9CELL</name>
<evidence type="ECO:0000313" key="5">
    <source>
        <dbReference type="Proteomes" id="UP001240250"/>
    </source>
</evidence>
<evidence type="ECO:0000256" key="3">
    <source>
        <dbReference type="SAM" id="SignalP"/>
    </source>
</evidence>
<dbReference type="EMBL" id="JAUSVM010000001">
    <property type="protein sequence ID" value="MDQ0424869.1"/>
    <property type="molecule type" value="Genomic_DNA"/>
</dbReference>
<feature type="transmembrane region" description="Helical" evidence="2">
    <location>
        <begin position="222"/>
        <end position="242"/>
    </location>
</feature>
<evidence type="ECO:0000256" key="1">
    <source>
        <dbReference type="SAM" id="MobiDB-lite"/>
    </source>
</evidence>
<evidence type="ECO:0000313" key="4">
    <source>
        <dbReference type="EMBL" id="MDQ0424869.1"/>
    </source>
</evidence>
<keyword evidence="2" id="KW-1133">Transmembrane helix</keyword>
<evidence type="ECO:0000256" key="2">
    <source>
        <dbReference type="SAM" id="Phobius"/>
    </source>
</evidence>
<protein>
    <submittedName>
        <fullName evidence="4">LPXTG-motif cell wall-anchored protein</fullName>
    </submittedName>
</protein>
<organism evidence="4 5">
    <name type="scientific">Cellulomonas iranensis</name>
    <dbReference type="NCBI Taxonomy" id="76862"/>
    <lineage>
        <taxon>Bacteria</taxon>
        <taxon>Bacillati</taxon>
        <taxon>Actinomycetota</taxon>
        <taxon>Actinomycetes</taxon>
        <taxon>Micrococcales</taxon>
        <taxon>Cellulomonadaceae</taxon>
        <taxon>Cellulomonas</taxon>
    </lineage>
</organism>
<gene>
    <name evidence="4" type="ORF">JO380_001250</name>
</gene>
<feature type="chain" id="PRO_5046391827" evidence="3">
    <location>
        <begin position="28"/>
        <end position="253"/>
    </location>
</feature>
<dbReference type="Proteomes" id="UP001240250">
    <property type="component" value="Unassembled WGS sequence"/>
</dbReference>
<keyword evidence="2" id="KW-0472">Membrane</keyword>